<dbReference type="PATRIC" id="fig|1263870.3.peg.1871"/>
<proteinExistence type="predicted"/>
<dbReference type="SUPFAM" id="SSF54523">
    <property type="entry name" value="Pili subunits"/>
    <property type="match status" value="1"/>
</dbReference>
<keyword evidence="1" id="KW-0812">Transmembrane</keyword>
<evidence type="ECO:0000313" key="3">
    <source>
        <dbReference type="EMBL" id="EMI56805.1"/>
    </source>
</evidence>
<dbReference type="NCBIfam" id="TIGR04294">
    <property type="entry name" value="pre_pil_HX9DG"/>
    <property type="match status" value="1"/>
</dbReference>
<evidence type="ECO:0000313" key="4">
    <source>
        <dbReference type="Proteomes" id="UP000011885"/>
    </source>
</evidence>
<keyword evidence="1" id="KW-0472">Membrane</keyword>
<dbReference type="EMBL" id="ANOH01000121">
    <property type="protein sequence ID" value="EMI56805.1"/>
    <property type="molecule type" value="Genomic_DNA"/>
</dbReference>
<comment type="caution">
    <text evidence="3">The sequence shown here is derived from an EMBL/GenBank/DDBJ whole genome shotgun (WGS) entry which is preliminary data.</text>
</comment>
<dbReference type="Pfam" id="PF07963">
    <property type="entry name" value="N_methyl"/>
    <property type="match status" value="1"/>
</dbReference>
<dbReference type="PANTHER" id="PTHR30093">
    <property type="entry name" value="GENERAL SECRETION PATHWAY PROTEIN G"/>
    <property type="match status" value="1"/>
</dbReference>
<evidence type="ECO:0000256" key="1">
    <source>
        <dbReference type="SAM" id="Phobius"/>
    </source>
</evidence>
<dbReference type="Pfam" id="PF07596">
    <property type="entry name" value="SBP_bac_10"/>
    <property type="match status" value="1"/>
</dbReference>
<keyword evidence="1" id="KW-1133">Transmembrane helix</keyword>
<dbReference type="AlphaFoldDB" id="M5U5T0"/>
<dbReference type="RefSeq" id="WP_008676440.1">
    <property type="nucleotide sequence ID" value="NZ_ANOH01000121.1"/>
</dbReference>
<name>M5U5T0_9BACT</name>
<dbReference type="InterPro" id="IPR012902">
    <property type="entry name" value="N_methyl_site"/>
</dbReference>
<dbReference type="OrthoDB" id="241541at2"/>
<dbReference type="PANTHER" id="PTHR30093:SF2">
    <property type="entry name" value="TYPE II SECRETION SYSTEM PROTEIN H"/>
    <property type="match status" value="1"/>
</dbReference>
<dbReference type="NCBIfam" id="TIGR02532">
    <property type="entry name" value="IV_pilin_GFxxxE"/>
    <property type="match status" value="1"/>
</dbReference>
<keyword evidence="4" id="KW-1185">Reference proteome</keyword>
<protein>
    <submittedName>
        <fullName evidence="3">Protein containing DUF1559</fullName>
    </submittedName>
</protein>
<feature type="transmembrane region" description="Helical" evidence="1">
    <location>
        <begin position="12"/>
        <end position="35"/>
    </location>
</feature>
<dbReference type="InterPro" id="IPR045584">
    <property type="entry name" value="Pilin-like"/>
</dbReference>
<organism evidence="3 4">
    <name type="scientific">Rhodopirellula sallentina SM41</name>
    <dbReference type="NCBI Taxonomy" id="1263870"/>
    <lineage>
        <taxon>Bacteria</taxon>
        <taxon>Pseudomonadati</taxon>
        <taxon>Planctomycetota</taxon>
        <taxon>Planctomycetia</taxon>
        <taxon>Pirellulales</taxon>
        <taxon>Pirellulaceae</taxon>
        <taxon>Rhodopirellula</taxon>
    </lineage>
</organism>
<dbReference type="InterPro" id="IPR011453">
    <property type="entry name" value="DUF1559"/>
</dbReference>
<gene>
    <name evidence="3" type="ORF">RSSM_01748</name>
</gene>
<evidence type="ECO:0000259" key="2">
    <source>
        <dbReference type="Pfam" id="PF07596"/>
    </source>
</evidence>
<dbReference type="Gene3D" id="3.30.700.10">
    <property type="entry name" value="Glycoprotein, Type 4 Pilin"/>
    <property type="match status" value="1"/>
</dbReference>
<reference evidence="3 4" key="1">
    <citation type="journal article" date="2013" name="Mar. Genomics">
        <title>Expression of sulfatases in Rhodopirellula baltica and the diversity of sulfatases in the genus Rhodopirellula.</title>
        <authorList>
            <person name="Wegner C.E."/>
            <person name="Richter-Heitmann T."/>
            <person name="Klindworth A."/>
            <person name="Klockow C."/>
            <person name="Richter M."/>
            <person name="Achstetter T."/>
            <person name="Glockner F.O."/>
            <person name="Harder J."/>
        </authorList>
    </citation>
    <scope>NUCLEOTIDE SEQUENCE [LARGE SCALE GENOMIC DNA]</scope>
    <source>
        <strain evidence="3 4">SM41</strain>
    </source>
</reference>
<feature type="domain" description="DUF1559" evidence="2">
    <location>
        <begin position="36"/>
        <end position="377"/>
    </location>
</feature>
<dbReference type="PROSITE" id="PS00409">
    <property type="entry name" value="PROKAR_NTER_METHYL"/>
    <property type="match status" value="1"/>
</dbReference>
<sequence length="423" mass="45110">MSQQKRTRQGGFTLVELLVVIAIIGVLVGLLLPAVQAAREAARRMSCSNNFKQIGIGIHNYHAAFNQLPGHMEGTALLSNPSGWYNPQDEANQRSLSIFVGLLPFMEQQALWEQISNPNMTDLLASGGSRPAGQPWPAMGPTVTDDTNTSPSVSSLNTGYAPWMTEIPTLRCPSDPGVGLPAMGRTNYAACVGDAIHYMDNGEVLFDLTGIWTYGPEKKQACDRGAFYPRAKHKFRDFLDGLSNTIAAAEIATYLGDNAITGIGRSIGGGDASDHRADPTFCRTADGPNTIDPTRPQFWGPDASYIMPANEGRGYRWASGMHPYSVVNTILPPNREICLLYGDTGAGTVPPSSRHQGGVHVLMGDGAVKFITDSIEAGSSTSGTVVAVFDGGTGTRAPGSPSPYGLWGSLGTRASREVIDEEF</sequence>
<dbReference type="Proteomes" id="UP000011885">
    <property type="component" value="Unassembled WGS sequence"/>
</dbReference>
<accession>M5U5T0</accession>
<dbReference type="InterPro" id="IPR027558">
    <property type="entry name" value="Pre_pil_HX9DG_C"/>
</dbReference>